<evidence type="ECO:0000256" key="1">
    <source>
        <dbReference type="ARBA" id="ARBA00023015"/>
    </source>
</evidence>
<reference evidence="5 6" key="1">
    <citation type="submission" date="2020-12" db="EMBL/GenBank/DDBJ databases">
        <title>Vagococcus allomyrinae sp. nov. and Enterococcus lavae sp. nov., isolated from the larvae of Allomyrina dichotoma.</title>
        <authorList>
            <person name="Lee S.D."/>
        </authorList>
    </citation>
    <scope>NUCLEOTIDE SEQUENCE [LARGE SCALE GENOMIC DNA]</scope>
    <source>
        <strain evidence="5 6">BWM-S5</strain>
    </source>
</reference>
<dbReference type="EMBL" id="JAEDXU010000003">
    <property type="protein sequence ID" value="MBP1046012.1"/>
    <property type="molecule type" value="Genomic_DNA"/>
</dbReference>
<evidence type="ECO:0000259" key="4">
    <source>
        <dbReference type="PROSITE" id="PS01124"/>
    </source>
</evidence>
<dbReference type="Pfam" id="PF07883">
    <property type="entry name" value="Cupin_2"/>
    <property type="match status" value="1"/>
</dbReference>
<accession>A0ABS4CJ93</accession>
<dbReference type="Gene3D" id="1.10.10.60">
    <property type="entry name" value="Homeodomain-like"/>
    <property type="match status" value="2"/>
</dbReference>
<gene>
    <name evidence="5" type="ORF">I6N96_06935</name>
</gene>
<keyword evidence="6" id="KW-1185">Reference proteome</keyword>
<proteinExistence type="predicted"/>
<dbReference type="InterPro" id="IPR018060">
    <property type="entry name" value="HTH_AraC"/>
</dbReference>
<dbReference type="InterPro" id="IPR014710">
    <property type="entry name" value="RmlC-like_jellyroll"/>
</dbReference>
<dbReference type="Pfam" id="PF12833">
    <property type="entry name" value="HTH_18"/>
    <property type="match status" value="1"/>
</dbReference>
<evidence type="ECO:0000256" key="3">
    <source>
        <dbReference type="ARBA" id="ARBA00023163"/>
    </source>
</evidence>
<protein>
    <submittedName>
        <fullName evidence="5">Helix-turn-helix transcriptional regulator</fullName>
    </submittedName>
</protein>
<evidence type="ECO:0000313" key="5">
    <source>
        <dbReference type="EMBL" id="MBP1046012.1"/>
    </source>
</evidence>
<keyword evidence="2" id="KW-0238">DNA-binding</keyword>
<dbReference type="Proteomes" id="UP000673375">
    <property type="component" value="Unassembled WGS sequence"/>
</dbReference>
<keyword evidence="3" id="KW-0804">Transcription</keyword>
<dbReference type="SUPFAM" id="SSF46689">
    <property type="entry name" value="Homeodomain-like"/>
    <property type="match status" value="2"/>
</dbReference>
<dbReference type="PANTHER" id="PTHR43280:SF2">
    <property type="entry name" value="HTH-TYPE TRANSCRIPTIONAL REGULATOR EXSA"/>
    <property type="match status" value="1"/>
</dbReference>
<dbReference type="SUPFAM" id="SSF51215">
    <property type="entry name" value="Regulatory protein AraC"/>
    <property type="match status" value="1"/>
</dbReference>
<evidence type="ECO:0000256" key="2">
    <source>
        <dbReference type="ARBA" id="ARBA00023125"/>
    </source>
</evidence>
<dbReference type="PROSITE" id="PS01124">
    <property type="entry name" value="HTH_ARAC_FAMILY_2"/>
    <property type="match status" value="1"/>
</dbReference>
<organism evidence="5 6">
    <name type="scientific">Enterococcus larvae</name>
    <dbReference type="NCBI Taxonomy" id="2794352"/>
    <lineage>
        <taxon>Bacteria</taxon>
        <taxon>Bacillati</taxon>
        <taxon>Bacillota</taxon>
        <taxon>Bacilli</taxon>
        <taxon>Lactobacillales</taxon>
        <taxon>Enterococcaceae</taxon>
        <taxon>Enterococcus</taxon>
    </lineage>
</organism>
<dbReference type="RefSeq" id="WP_209556838.1">
    <property type="nucleotide sequence ID" value="NZ_JAEDXU010000003.1"/>
</dbReference>
<sequence length="289" mass="34151">MKLKHFNPIPEKDVRIPIHLFTLKKNHIHQVIAKHWHEGAELVYCHKGENNVWIEGKTYRIKEGDCLFIDPYTLHETIQVGDSELYILQIPRLFLEECRICLDYEISCNSLLDKEKDYGFIQQIIPKMQALQLSEDAFSYLKINGLFSDLMYQLLHEFSTPISNQEYEFIKKEHHILFEILVYIRENYRESLSQQDTAEHFGYNAQYFARFFKAQTGSTFLEYVNSLQVEAAQKLLLTTDLKIIDISEQCGFKSVKALNRSFFRCFGMTPGKYRRLENEVTHEIIESQE</sequence>
<feature type="domain" description="HTH araC/xylS-type" evidence="4">
    <location>
        <begin position="178"/>
        <end position="276"/>
    </location>
</feature>
<evidence type="ECO:0000313" key="6">
    <source>
        <dbReference type="Proteomes" id="UP000673375"/>
    </source>
</evidence>
<dbReference type="InterPro" id="IPR037923">
    <property type="entry name" value="HTH-like"/>
</dbReference>
<dbReference type="SMART" id="SM00342">
    <property type="entry name" value="HTH_ARAC"/>
    <property type="match status" value="1"/>
</dbReference>
<comment type="caution">
    <text evidence="5">The sequence shown here is derived from an EMBL/GenBank/DDBJ whole genome shotgun (WGS) entry which is preliminary data.</text>
</comment>
<name>A0ABS4CJ93_9ENTE</name>
<dbReference type="Gene3D" id="2.60.120.10">
    <property type="entry name" value="Jelly Rolls"/>
    <property type="match status" value="1"/>
</dbReference>
<dbReference type="PANTHER" id="PTHR43280">
    <property type="entry name" value="ARAC-FAMILY TRANSCRIPTIONAL REGULATOR"/>
    <property type="match status" value="1"/>
</dbReference>
<keyword evidence="1" id="KW-0805">Transcription regulation</keyword>
<dbReference type="InterPro" id="IPR013096">
    <property type="entry name" value="Cupin_2"/>
</dbReference>
<dbReference type="InterPro" id="IPR009057">
    <property type="entry name" value="Homeodomain-like_sf"/>
</dbReference>